<dbReference type="GO" id="GO:0019290">
    <property type="term" value="P:siderophore biosynthetic process"/>
    <property type="evidence" value="ECO:0007669"/>
    <property type="project" value="InterPro"/>
</dbReference>
<dbReference type="Pfam" id="PF06276">
    <property type="entry name" value="FhuF"/>
    <property type="match status" value="1"/>
</dbReference>
<dbReference type="PANTHER" id="PTHR34384:SF6">
    <property type="entry name" value="STAPHYLOFERRIN B SYNTHASE"/>
    <property type="match status" value="1"/>
</dbReference>
<dbReference type="PANTHER" id="PTHR34384">
    <property type="entry name" value="L-2,3-DIAMINOPROPANOATE--CITRATE LIGASE"/>
    <property type="match status" value="1"/>
</dbReference>
<evidence type="ECO:0000313" key="5">
    <source>
        <dbReference type="EMBL" id="QGZ38145.1"/>
    </source>
</evidence>
<dbReference type="GO" id="GO:0016881">
    <property type="term" value="F:acid-amino acid ligase activity"/>
    <property type="evidence" value="ECO:0007669"/>
    <property type="project" value="UniProtKB-ARBA"/>
</dbReference>
<evidence type="ECO:0000313" key="6">
    <source>
        <dbReference type="EMBL" id="TWI50335.1"/>
    </source>
</evidence>
<accession>A0A562Q0W7</accession>
<dbReference type="Pfam" id="PF04183">
    <property type="entry name" value="IucA_IucC"/>
    <property type="match status" value="1"/>
</dbReference>
<evidence type="ECO:0000259" key="3">
    <source>
        <dbReference type="Pfam" id="PF04183"/>
    </source>
</evidence>
<keyword evidence="8" id="KW-1185">Reference proteome</keyword>
<dbReference type="OrthoDB" id="495728at2"/>
<evidence type="ECO:0000313" key="8">
    <source>
        <dbReference type="Proteomes" id="UP000437862"/>
    </source>
</evidence>
<evidence type="ECO:0000256" key="2">
    <source>
        <dbReference type="SAM" id="MobiDB-lite"/>
    </source>
</evidence>
<dbReference type="InterPro" id="IPR007310">
    <property type="entry name" value="Aerobactin_biosyn_IucA/IucC_N"/>
</dbReference>
<name>A0A562Q0W7_9BURK</name>
<evidence type="ECO:0000313" key="7">
    <source>
        <dbReference type="Proteomes" id="UP000315112"/>
    </source>
</evidence>
<dbReference type="AlphaFoldDB" id="A0A562Q0W7"/>
<comment type="pathway">
    <text evidence="1">Siderophore biosynthesis.</text>
</comment>
<dbReference type="EMBL" id="VLKW01000002">
    <property type="protein sequence ID" value="TWI50335.1"/>
    <property type="molecule type" value="Genomic_DNA"/>
</dbReference>
<dbReference type="InterPro" id="IPR037455">
    <property type="entry name" value="LucA/IucC-like"/>
</dbReference>
<feature type="domain" description="Aerobactin siderophore biosynthesis IucA/IucC-like C-terminal" evidence="4">
    <location>
        <begin position="457"/>
        <end position="595"/>
    </location>
</feature>
<feature type="domain" description="Aerobactin siderophore biosynthesis IucA/IucC N-terminal" evidence="3">
    <location>
        <begin position="168"/>
        <end position="411"/>
    </location>
</feature>
<dbReference type="EMBL" id="CP046904">
    <property type="protein sequence ID" value="QGZ38145.1"/>
    <property type="molecule type" value="Genomic_DNA"/>
</dbReference>
<dbReference type="Proteomes" id="UP000315112">
    <property type="component" value="Unassembled WGS sequence"/>
</dbReference>
<proteinExistence type="predicted"/>
<dbReference type="Gene3D" id="1.10.510.40">
    <property type="match status" value="1"/>
</dbReference>
<organism evidence="6 7">
    <name type="scientific">Pseudoduganella flava</name>
    <dbReference type="NCBI Taxonomy" id="871742"/>
    <lineage>
        <taxon>Bacteria</taxon>
        <taxon>Pseudomonadati</taxon>
        <taxon>Pseudomonadota</taxon>
        <taxon>Betaproteobacteria</taxon>
        <taxon>Burkholderiales</taxon>
        <taxon>Oxalobacteraceae</taxon>
        <taxon>Telluria group</taxon>
        <taxon>Pseudoduganella</taxon>
    </lineage>
</organism>
<sequence>MKDDYVNNEEQLQTEAAELVLRDLIDCLLAEGLFDAAHPQLLPASEWPPALGTLPQGTLVWQWTLAAAPLDRVVVPVVRGIAQPVQCAPGIPAQAWRIAAQDEPAALDPAGLVRLLIAHAPDSFIRDNEQGAAMFLDWIEDSVRQTAWSLAHAVDTATVLEGSAAAAFRTLEQCASLRDRPFHPVAKAKKGFDRADYHAYMAEFGREVPLRWVAVRADSVACGNGVDDPRETRPERFLLDDGERQALHAEMAARGIGASHVALPVHPWQLAHVLPKMLPAELADGTCVPLDFAHGGFVPTSSVRSLAPVSSSHHHLKLPLGIHSLGASRYLPAIKMINGQRSESLLRRALALDPVLTQRVFLCDETKWWAYLPEQATLFDEGPRHLAAMVRSYPHALTQDAECRLVPMAALGVPLAPRDTHFFDAWLRQRRLPAEPGPVLALLRELCEVFFDINLRMFRLGLLAEVHGQNAVLVWRAGRATGLLLRDHDSLRVHVPWLERQGLADPEYQLKPGHANTLYHATPEDLLFYLQTLAIQVNVRAIFETAEARYGVAASQAWAMLRDVLEQAIERIDFGSEARAMLRDRLFDAPEWPLKLLVRPMIERAAGPGSMPFGKSVTSNPFQAAPAHHATPPEDSAAAA</sequence>
<reference evidence="5 8" key="3">
    <citation type="submission" date="2019-12" db="EMBL/GenBank/DDBJ databases">
        <title>Draft Genome Sequences of Six Type Strains of the Genus Massilia.</title>
        <authorList>
            <person name="Miess H."/>
            <person name="Frediansyah A."/>
            <person name="Goeker M."/>
            <person name="Gross H."/>
        </authorList>
    </citation>
    <scope>NUCLEOTIDE SEQUENCE [LARGE SCALE GENOMIC DNA]</scope>
    <source>
        <strain evidence="5 8">DSM 26639</strain>
    </source>
</reference>
<evidence type="ECO:0000259" key="4">
    <source>
        <dbReference type="Pfam" id="PF06276"/>
    </source>
</evidence>
<reference evidence="6" key="2">
    <citation type="submission" date="2019-07" db="EMBL/GenBank/DDBJ databases">
        <authorList>
            <person name="Whitman W."/>
            <person name="Huntemann M."/>
            <person name="Clum A."/>
            <person name="Pillay M."/>
            <person name="Palaniappan K."/>
            <person name="Varghese N."/>
            <person name="Mikhailova N."/>
            <person name="Stamatis D."/>
            <person name="Reddy T."/>
            <person name="Daum C."/>
            <person name="Shapiro N."/>
            <person name="Ivanova N."/>
            <person name="Kyrpides N."/>
            <person name="Woyke T."/>
        </authorList>
    </citation>
    <scope>NUCLEOTIDE SEQUENCE</scope>
    <source>
        <strain evidence="6">CGMCC 1.10685</strain>
    </source>
</reference>
<feature type="region of interest" description="Disordered" evidence="2">
    <location>
        <begin position="613"/>
        <end position="640"/>
    </location>
</feature>
<protein>
    <submittedName>
        <fullName evidence="5">AcsA protein</fullName>
    </submittedName>
    <submittedName>
        <fullName evidence="6">Siderophore synthetase component</fullName>
    </submittedName>
</protein>
<reference evidence="6 7" key="1">
    <citation type="journal article" date="2015" name="Stand. Genomic Sci.">
        <title>Genomic Encyclopedia of Bacterial and Archaeal Type Strains, Phase III: the genomes of soil and plant-associated and newly described type strains.</title>
        <authorList>
            <person name="Whitman W.B."/>
            <person name="Woyke T."/>
            <person name="Klenk H.P."/>
            <person name="Zhou Y."/>
            <person name="Lilburn T.G."/>
            <person name="Beck B.J."/>
            <person name="De Vos P."/>
            <person name="Vandamme P."/>
            <person name="Eisen J.A."/>
            <person name="Garrity G."/>
            <person name="Hugenholtz P."/>
            <person name="Kyrpides N.C."/>
        </authorList>
    </citation>
    <scope>NUCLEOTIDE SEQUENCE [LARGE SCALE GENOMIC DNA]</scope>
    <source>
        <strain evidence="6 7">CGMCC 1.10685</strain>
    </source>
</reference>
<dbReference type="InterPro" id="IPR022770">
    <property type="entry name" value="IucA/IucC-like_C"/>
</dbReference>
<gene>
    <name evidence="5" type="ORF">GO485_03170</name>
    <name evidence="6" type="ORF">IP92_01564</name>
</gene>
<evidence type="ECO:0000256" key="1">
    <source>
        <dbReference type="ARBA" id="ARBA00004924"/>
    </source>
</evidence>
<dbReference type="Proteomes" id="UP000437862">
    <property type="component" value="Chromosome"/>
</dbReference>